<evidence type="ECO:0000313" key="2">
    <source>
        <dbReference type="Proteomes" id="UP001595710"/>
    </source>
</evidence>
<dbReference type="RefSeq" id="WP_377362415.1">
    <property type="nucleotide sequence ID" value="NZ_JBHRYN010000007.1"/>
</dbReference>
<dbReference type="Proteomes" id="UP001595710">
    <property type="component" value="Unassembled WGS sequence"/>
</dbReference>
<name>A0ABV7WP58_9GAMM</name>
<accession>A0ABV7WP58</accession>
<sequence>MGQKFTNVSYAKPLWKYANNVYSGNKAAFLNFQNTEQLCVNDLIALGFCLNHQLKSDHPWWQNPDLQSLRVIIGQLRTLRDRPEYRPYRDIILDIELRCEQQDLDIIAESLVSDHDNSLLFEQYCAHYTVANASALKAFIASLNPKKGA</sequence>
<proteinExistence type="predicted"/>
<dbReference type="EMBL" id="JBHRYN010000007">
    <property type="protein sequence ID" value="MFC3701033.1"/>
    <property type="molecule type" value="Genomic_DNA"/>
</dbReference>
<organism evidence="1 2">
    <name type="scientific">Reinekea marina</name>
    <dbReference type="NCBI Taxonomy" id="1310421"/>
    <lineage>
        <taxon>Bacteria</taxon>
        <taxon>Pseudomonadati</taxon>
        <taxon>Pseudomonadota</taxon>
        <taxon>Gammaproteobacteria</taxon>
        <taxon>Oceanospirillales</taxon>
        <taxon>Saccharospirillaceae</taxon>
        <taxon>Reinekea</taxon>
    </lineage>
</organism>
<keyword evidence="2" id="KW-1185">Reference proteome</keyword>
<protein>
    <submittedName>
        <fullName evidence="1">Uncharacterized protein</fullName>
    </submittedName>
</protein>
<comment type="caution">
    <text evidence="1">The sequence shown here is derived from an EMBL/GenBank/DDBJ whole genome shotgun (WGS) entry which is preliminary data.</text>
</comment>
<gene>
    <name evidence="1" type="ORF">ACFOND_05200</name>
</gene>
<evidence type="ECO:0000313" key="1">
    <source>
        <dbReference type="EMBL" id="MFC3701033.1"/>
    </source>
</evidence>
<reference evidence="2" key="1">
    <citation type="journal article" date="2019" name="Int. J. Syst. Evol. Microbiol.">
        <title>The Global Catalogue of Microorganisms (GCM) 10K type strain sequencing project: providing services to taxonomists for standard genome sequencing and annotation.</title>
        <authorList>
            <consortium name="The Broad Institute Genomics Platform"/>
            <consortium name="The Broad Institute Genome Sequencing Center for Infectious Disease"/>
            <person name="Wu L."/>
            <person name="Ma J."/>
        </authorList>
    </citation>
    <scope>NUCLEOTIDE SEQUENCE [LARGE SCALE GENOMIC DNA]</scope>
    <source>
        <strain evidence="2">CECT 8288</strain>
    </source>
</reference>